<protein>
    <recommendedName>
        <fullName evidence="3">Lipoprotein</fullName>
    </recommendedName>
</protein>
<accession>A0ABW5BR53</accession>
<proteinExistence type="predicted"/>
<organism evidence="1 2">
    <name type="scientific">Kiloniella antarctica</name>
    <dbReference type="NCBI Taxonomy" id="1550907"/>
    <lineage>
        <taxon>Bacteria</taxon>
        <taxon>Pseudomonadati</taxon>
        <taxon>Pseudomonadota</taxon>
        <taxon>Alphaproteobacteria</taxon>
        <taxon>Rhodospirillales</taxon>
        <taxon>Kiloniellaceae</taxon>
        <taxon>Kiloniella</taxon>
    </lineage>
</organism>
<evidence type="ECO:0000313" key="2">
    <source>
        <dbReference type="Proteomes" id="UP001597294"/>
    </source>
</evidence>
<dbReference type="Proteomes" id="UP001597294">
    <property type="component" value="Unassembled WGS sequence"/>
</dbReference>
<keyword evidence="2" id="KW-1185">Reference proteome</keyword>
<evidence type="ECO:0000313" key="1">
    <source>
        <dbReference type="EMBL" id="MFD2207389.1"/>
    </source>
</evidence>
<sequence>MRKILGSRSLGSGNLKIWDKGVKSMNKCLFIIAFGWVLSGCVTTQLGEREYYTDQDLISGGAQQLRGNDIVGVVSGNTLYGRYVEQSSNEEKEPKNDRKWVEFISGDGRVAYYDFKQLIQGNWQLKTDLICFEYKMQIPQPENCFVVYALDDKHYFISIRQQTMGQVVSVILGRKNGNAAGLDLK</sequence>
<comment type="caution">
    <text evidence="1">The sequence shown here is derived from an EMBL/GenBank/DDBJ whole genome shotgun (WGS) entry which is preliminary data.</text>
</comment>
<gene>
    <name evidence="1" type="ORF">ACFSKO_17320</name>
</gene>
<reference evidence="2" key="1">
    <citation type="journal article" date="2019" name="Int. J. Syst. Evol. Microbiol.">
        <title>The Global Catalogue of Microorganisms (GCM) 10K type strain sequencing project: providing services to taxonomists for standard genome sequencing and annotation.</title>
        <authorList>
            <consortium name="The Broad Institute Genomics Platform"/>
            <consortium name="The Broad Institute Genome Sequencing Center for Infectious Disease"/>
            <person name="Wu L."/>
            <person name="Ma J."/>
        </authorList>
    </citation>
    <scope>NUCLEOTIDE SEQUENCE [LARGE SCALE GENOMIC DNA]</scope>
    <source>
        <strain evidence="2">CGMCC 4.7192</strain>
    </source>
</reference>
<evidence type="ECO:0008006" key="3">
    <source>
        <dbReference type="Google" id="ProtNLM"/>
    </source>
</evidence>
<dbReference type="RefSeq" id="WP_380253957.1">
    <property type="nucleotide sequence ID" value="NZ_JBHUII010000011.1"/>
</dbReference>
<name>A0ABW5BR53_9PROT</name>
<dbReference type="EMBL" id="JBHUII010000011">
    <property type="protein sequence ID" value="MFD2207389.1"/>
    <property type="molecule type" value="Genomic_DNA"/>
</dbReference>